<keyword evidence="1" id="KW-0812">Transmembrane</keyword>
<evidence type="ECO:0000313" key="4">
    <source>
        <dbReference type="Proteomes" id="UP000611723"/>
    </source>
</evidence>
<dbReference type="InterPro" id="IPR029058">
    <property type="entry name" value="AB_hydrolase_fold"/>
</dbReference>
<dbReference type="GO" id="GO:0006637">
    <property type="term" value="P:acyl-CoA metabolic process"/>
    <property type="evidence" value="ECO:0007669"/>
    <property type="project" value="TreeGrafter"/>
</dbReference>
<keyword evidence="1" id="KW-0472">Membrane</keyword>
<proteinExistence type="predicted"/>
<reference evidence="3" key="1">
    <citation type="submission" date="2021-01" db="EMBL/GenBank/DDBJ databases">
        <title>Marivirga aurantiaca sp. nov., isolated from intertidal surface sediments.</title>
        <authorList>
            <person name="Zhang M."/>
        </authorList>
    </citation>
    <scope>NUCLEOTIDE SEQUENCE</scope>
    <source>
        <strain evidence="3">S37H4</strain>
    </source>
</reference>
<dbReference type="SUPFAM" id="SSF53474">
    <property type="entry name" value="alpha/beta-Hydrolases"/>
    <property type="match status" value="1"/>
</dbReference>
<evidence type="ECO:0000313" key="3">
    <source>
        <dbReference type="EMBL" id="MBK6267363.1"/>
    </source>
</evidence>
<organism evidence="3 4">
    <name type="scientific">Marivirga aurantiaca</name>
    <dbReference type="NCBI Taxonomy" id="2802615"/>
    <lineage>
        <taxon>Bacteria</taxon>
        <taxon>Pseudomonadati</taxon>
        <taxon>Bacteroidota</taxon>
        <taxon>Cytophagia</taxon>
        <taxon>Cytophagales</taxon>
        <taxon>Marivirgaceae</taxon>
        <taxon>Marivirga</taxon>
    </lineage>
</organism>
<dbReference type="InterPro" id="IPR014940">
    <property type="entry name" value="BAAT_C"/>
</dbReference>
<dbReference type="GO" id="GO:0006631">
    <property type="term" value="P:fatty acid metabolic process"/>
    <property type="evidence" value="ECO:0007669"/>
    <property type="project" value="TreeGrafter"/>
</dbReference>
<dbReference type="Proteomes" id="UP000611723">
    <property type="component" value="Unassembled WGS sequence"/>
</dbReference>
<name>A0A934X1P3_9BACT</name>
<accession>A0A934X1P3</accession>
<dbReference type="EMBL" id="JAEQBW010000017">
    <property type="protein sequence ID" value="MBK6267363.1"/>
    <property type="molecule type" value="Genomic_DNA"/>
</dbReference>
<dbReference type="Gene3D" id="3.40.50.1820">
    <property type="entry name" value="alpha/beta hydrolase"/>
    <property type="match status" value="1"/>
</dbReference>
<gene>
    <name evidence="3" type="ORF">JKA74_20135</name>
</gene>
<dbReference type="RefSeq" id="WP_201433049.1">
    <property type="nucleotide sequence ID" value="NZ_JAEQBW010000017.1"/>
</dbReference>
<keyword evidence="1" id="KW-1133">Transmembrane helix</keyword>
<dbReference type="GO" id="GO:0047617">
    <property type="term" value="F:fatty acyl-CoA hydrolase activity"/>
    <property type="evidence" value="ECO:0007669"/>
    <property type="project" value="TreeGrafter"/>
</dbReference>
<comment type="caution">
    <text evidence="3">The sequence shown here is derived from an EMBL/GenBank/DDBJ whole genome shotgun (WGS) entry which is preliminary data.</text>
</comment>
<dbReference type="AlphaFoldDB" id="A0A934X1P3"/>
<dbReference type="Pfam" id="PF08840">
    <property type="entry name" value="BAAT_C"/>
    <property type="match status" value="1"/>
</dbReference>
<keyword evidence="4" id="KW-1185">Reference proteome</keyword>
<feature type="transmembrane region" description="Helical" evidence="1">
    <location>
        <begin position="5"/>
        <end position="23"/>
    </location>
</feature>
<sequence length="285" mass="31764">MLKKLLIGLIVVLGTLFLFLVLYTPPISENHGEIQTRLYLGEGENQPLVVGFGGGEGGNAWDSDYWKDIRNEFLNQGYSFLAIGYFGIENIPAELDRISLNAIHDSIMQIALHPKINQQKIALIGGSKGAELALNLASRYPDYGAIIGIVPSHVSFPANNMSASTSSWTFNGEEIPYVPMPWAAVPAALKHDLHSAFSIMLENEEAVEKAKIAVENIQGSILLVSATEDEMWPSTEMSEDIIQTLKKENFGYYYEHIPVQGGHTEPRKHFNRIFDFLNKHFKESL</sequence>
<evidence type="ECO:0000259" key="2">
    <source>
        <dbReference type="Pfam" id="PF08840"/>
    </source>
</evidence>
<keyword evidence="3" id="KW-0378">Hydrolase</keyword>
<dbReference type="PANTHER" id="PTHR10824">
    <property type="entry name" value="ACYL-COENZYME A THIOESTERASE-RELATED"/>
    <property type="match status" value="1"/>
</dbReference>
<dbReference type="PANTHER" id="PTHR10824:SF4">
    <property type="entry name" value="ACYL-COENZYME A THIOESTERASE 1-LIKE"/>
    <property type="match status" value="1"/>
</dbReference>
<protein>
    <submittedName>
        <fullName evidence="3">Alpha/beta hydrolase</fullName>
    </submittedName>
</protein>
<evidence type="ECO:0000256" key="1">
    <source>
        <dbReference type="SAM" id="Phobius"/>
    </source>
</evidence>
<feature type="domain" description="BAAT/Acyl-CoA thioester hydrolase C-terminal" evidence="2">
    <location>
        <begin position="107"/>
        <end position="263"/>
    </location>
</feature>